<gene>
    <name evidence="1" type="ORF">BpHYR1_046115</name>
</gene>
<accession>A0A3M7QM55</accession>
<dbReference type="AlphaFoldDB" id="A0A3M7QM55"/>
<dbReference type="Proteomes" id="UP000276133">
    <property type="component" value="Unassembled WGS sequence"/>
</dbReference>
<comment type="caution">
    <text evidence="1">The sequence shown here is derived from an EMBL/GenBank/DDBJ whole genome shotgun (WGS) entry which is preliminary data.</text>
</comment>
<protein>
    <submittedName>
        <fullName evidence="1">Uncharacterized protein</fullName>
    </submittedName>
</protein>
<name>A0A3M7QM55_BRAPC</name>
<reference evidence="1 2" key="1">
    <citation type="journal article" date="2018" name="Sci. Rep.">
        <title>Genomic signatures of local adaptation to the degree of environmental predictability in rotifers.</title>
        <authorList>
            <person name="Franch-Gras L."/>
            <person name="Hahn C."/>
            <person name="Garcia-Roger E.M."/>
            <person name="Carmona M.J."/>
            <person name="Serra M."/>
            <person name="Gomez A."/>
        </authorList>
    </citation>
    <scope>NUCLEOTIDE SEQUENCE [LARGE SCALE GENOMIC DNA]</scope>
    <source>
        <strain evidence="1">HYR1</strain>
    </source>
</reference>
<proteinExistence type="predicted"/>
<dbReference type="EMBL" id="REGN01005671">
    <property type="protein sequence ID" value="RNA12516.1"/>
    <property type="molecule type" value="Genomic_DNA"/>
</dbReference>
<organism evidence="1 2">
    <name type="scientific">Brachionus plicatilis</name>
    <name type="common">Marine rotifer</name>
    <name type="synonym">Brachionus muelleri</name>
    <dbReference type="NCBI Taxonomy" id="10195"/>
    <lineage>
        <taxon>Eukaryota</taxon>
        <taxon>Metazoa</taxon>
        <taxon>Spiralia</taxon>
        <taxon>Gnathifera</taxon>
        <taxon>Rotifera</taxon>
        <taxon>Eurotatoria</taxon>
        <taxon>Monogononta</taxon>
        <taxon>Pseudotrocha</taxon>
        <taxon>Ploima</taxon>
        <taxon>Brachionidae</taxon>
        <taxon>Brachionus</taxon>
    </lineage>
</organism>
<evidence type="ECO:0000313" key="2">
    <source>
        <dbReference type="Proteomes" id="UP000276133"/>
    </source>
</evidence>
<evidence type="ECO:0000313" key="1">
    <source>
        <dbReference type="EMBL" id="RNA12516.1"/>
    </source>
</evidence>
<keyword evidence="2" id="KW-1185">Reference proteome</keyword>
<sequence>MIRCLRQKDCINQNLLKLPNGSIQFAAFHFISIKYENDKCVHELIDIALLVKELKFKQKLFFTAIFKKQLCHGDKLNANFELNSSNLMF</sequence>